<proteinExistence type="predicted"/>
<sequence>MSQHVVVYEYGIIRRASEAAGGIDSTQNTEVFVSDQAFDLLKQWAFAPHADAVIHFFLQKGKECLRFKNYTGIVQTSDGTQFEILPKIAKNDTVFIARQSLLKMLRSVADLPFHRLSQAHLQRADQPLWEIFISAFIQEMEQIMQQGLERAYQTIETEQTFVRGKWLPHRQDALHPELLFTAHDEFKADILPNRLLKTCVLFLAKRSQYLPNQVRLRQLRFALEDVNTSTQVNADFAKLEKSDRRFNRYAQALKWAKVLLNQQSWATAGKDVNDSLLFPTERLFENYVARGAKRYLGDHQVSYQDDLHFLVDDHSGKRRFRLRPDLVIRKDQQTVVMDMKWKRIEPTLPNYGIEQTDLYQLYAYGRKYNANALFLIYPAHEDFRAPLPPFRFEEQLVLTVIPFDITTPLSSEIEKMESYLGMK</sequence>
<dbReference type="PANTHER" id="PTHR38733">
    <property type="entry name" value="PROTEIN MCRC"/>
    <property type="match status" value="1"/>
</dbReference>
<dbReference type="RefSeq" id="WP_114066942.1">
    <property type="nucleotide sequence ID" value="NZ_CP030850.1"/>
</dbReference>
<gene>
    <name evidence="1" type="ORF">DR864_10605</name>
</gene>
<evidence type="ECO:0000313" key="2">
    <source>
        <dbReference type="Proteomes" id="UP000251993"/>
    </source>
</evidence>
<dbReference type="Proteomes" id="UP000251993">
    <property type="component" value="Chromosome"/>
</dbReference>
<dbReference type="KEGG" id="run:DR864_10605"/>
<dbReference type="InterPro" id="IPR019292">
    <property type="entry name" value="McrC"/>
</dbReference>
<name>A0A344THN6_9BACT</name>
<dbReference type="PANTHER" id="PTHR38733:SF1">
    <property type="entry name" value="TYPE IV METHYL-DIRECTED RESTRICTION ENZYME ECOKMCRBC"/>
    <property type="match status" value="1"/>
</dbReference>
<organism evidence="1 2">
    <name type="scientific">Runella rosea</name>
    <dbReference type="NCBI Taxonomy" id="2259595"/>
    <lineage>
        <taxon>Bacteria</taxon>
        <taxon>Pseudomonadati</taxon>
        <taxon>Bacteroidota</taxon>
        <taxon>Cytophagia</taxon>
        <taxon>Cytophagales</taxon>
        <taxon>Spirosomataceae</taxon>
        <taxon>Runella</taxon>
    </lineage>
</organism>
<keyword evidence="2" id="KW-1185">Reference proteome</keyword>
<keyword evidence="1" id="KW-0540">Nuclease</keyword>
<protein>
    <submittedName>
        <fullName evidence="1">Restriction endonuclease</fullName>
    </submittedName>
</protein>
<dbReference type="Pfam" id="PF10117">
    <property type="entry name" value="McrBC"/>
    <property type="match status" value="1"/>
</dbReference>
<dbReference type="EMBL" id="CP030850">
    <property type="protein sequence ID" value="AXE18157.1"/>
    <property type="molecule type" value="Genomic_DNA"/>
</dbReference>
<keyword evidence="1" id="KW-0255">Endonuclease</keyword>
<accession>A0A344THN6</accession>
<dbReference type="GO" id="GO:0004519">
    <property type="term" value="F:endonuclease activity"/>
    <property type="evidence" value="ECO:0007669"/>
    <property type="project" value="UniProtKB-KW"/>
</dbReference>
<reference evidence="1 2" key="1">
    <citation type="submission" date="2018-07" db="EMBL/GenBank/DDBJ databases">
        <title>Genome sequencing of Runella.</title>
        <authorList>
            <person name="Baek M.-G."/>
            <person name="Yi H."/>
        </authorList>
    </citation>
    <scope>NUCLEOTIDE SEQUENCE [LARGE SCALE GENOMIC DNA]</scope>
    <source>
        <strain evidence="1 2">HYN0085</strain>
    </source>
</reference>
<keyword evidence="1" id="KW-0378">Hydrolase</keyword>
<dbReference type="AlphaFoldDB" id="A0A344THN6"/>
<evidence type="ECO:0000313" key="1">
    <source>
        <dbReference type="EMBL" id="AXE18157.1"/>
    </source>
</evidence>
<dbReference type="OrthoDB" id="307209at2"/>